<evidence type="ECO:0000256" key="2">
    <source>
        <dbReference type="ARBA" id="ARBA00010393"/>
    </source>
</evidence>
<protein>
    <recommendedName>
        <fullName evidence="6">PhoH-like protein</fullName>
    </recommendedName>
</protein>
<dbReference type="PANTHER" id="PTHR30473">
    <property type="entry name" value="PROTEIN PHOH"/>
    <property type="match status" value="1"/>
</dbReference>
<dbReference type="InterPro" id="IPR027417">
    <property type="entry name" value="P-loop_NTPase"/>
</dbReference>
<keyword evidence="4" id="KW-0547">Nucleotide-binding</keyword>
<dbReference type="AlphaFoldDB" id="A0A381YWG9"/>
<dbReference type="InterPro" id="IPR051451">
    <property type="entry name" value="PhoH2-like"/>
</dbReference>
<evidence type="ECO:0000256" key="1">
    <source>
        <dbReference type="ARBA" id="ARBA00004496"/>
    </source>
</evidence>
<feature type="domain" description="PhoH-like protein" evidence="8">
    <location>
        <begin position="19"/>
        <end position="220"/>
    </location>
</feature>
<feature type="region of interest" description="Disordered" evidence="7">
    <location>
        <begin position="1"/>
        <end position="26"/>
    </location>
</feature>
<dbReference type="EMBL" id="UINC01019224">
    <property type="protein sequence ID" value="SVA81300.1"/>
    <property type="molecule type" value="Genomic_DNA"/>
</dbReference>
<dbReference type="GO" id="GO:0005524">
    <property type="term" value="F:ATP binding"/>
    <property type="evidence" value="ECO:0007669"/>
    <property type="project" value="UniProtKB-KW"/>
</dbReference>
<reference evidence="9" key="1">
    <citation type="submission" date="2018-05" db="EMBL/GenBank/DDBJ databases">
        <authorList>
            <person name="Lanie J.A."/>
            <person name="Ng W.-L."/>
            <person name="Kazmierczak K.M."/>
            <person name="Andrzejewski T.M."/>
            <person name="Davidsen T.M."/>
            <person name="Wayne K.J."/>
            <person name="Tettelin H."/>
            <person name="Glass J.I."/>
            <person name="Rusch D."/>
            <person name="Podicherti R."/>
            <person name="Tsui H.-C.T."/>
            <person name="Winkler M.E."/>
        </authorList>
    </citation>
    <scope>NUCLEOTIDE SEQUENCE</scope>
</reference>
<keyword evidence="5" id="KW-0067">ATP-binding</keyword>
<evidence type="ECO:0000256" key="6">
    <source>
        <dbReference type="ARBA" id="ARBA00039970"/>
    </source>
</evidence>
<evidence type="ECO:0000256" key="4">
    <source>
        <dbReference type="ARBA" id="ARBA00022741"/>
    </source>
</evidence>
<organism evidence="9">
    <name type="scientific">marine metagenome</name>
    <dbReference type="NCBI Taxonomy" id="408172"/>
    <lineage>
        <taxon>unclassified sequences</taxon>
        <taxon>metagenomes</taxon>
        <taxon>ecological metagenomes</taxon>
    </lineage>
</organism>
<gene>
    <name evidence="9" type="ORF">METZ01_LOCUS134154</name>
</gene>
<evidence type="ECO:0000256" key="3">
    <source>
        <dbReference type="ARBA" id="ARBA00022490"/>
    </source>
</evidence>
<dbReference type="Gene3D" id="3.40.50.300">
    <property type="entry name" value="P-loop containing nucleotide triphosphate hydrolases"/>
    <property type="match status" value="1"/>
</dbReference>
<comment type="subcellular location">
    <subcellularLocation>
        <location evidence="1">Cytoplasm</location>
    </subcellularLocation>
</comment>
<evidence type="ECO:0000313" key="9">
    <source>
        <dbReference type="EMBL" id="SVA81300.1"/>
    </source>
</evidence>
<evidence type="ECO:0000256" key="5">
    <source>
        <dbReference type="ARBA" id="ARBA00022840"/>
    </source>
</evidence>
<sequence length="222" mass="24641">MARKKRASKQPVRQSRKKLRPKTKNQSEYIQSMVESDVTFCSGPAGSGKTAVSVGLACEYILQHKVDKIVITRPVVESGRGLGFLPGTLTDKVQPYLVPITEEMKLYLGKGTYDSMRATNTIEICPLEYMRGRNFHNAFMILDEAQNATFEQIKMFLTRIGINSKAVINGDLDQTDLHGNDYGGLSGCISKLDNLNGVAICKLDHSDIVRNSIISSILKRLE</sequence>
<proteinExistence type="inferred from homology"/>
<evidence type="ECO:0000259" key="8">
    <source>
        <dbReference type="Pfam" id="PF02562"/>
    </source>
</evidence>
<accession>A0A381YWG9</accession>
<dbReference type="SUPFAM" id="SSF52540">
    <property type="entry name" value="P-loop containing nucleoside triphosphate hydrolases"/>
    <property type="match status" value="1"/>
</dbReference>
<dbReference type="GO" id="GO:0005829">
    <property type="term" value="C:cytosol"/>
    <property type="evidence" value="ECO:0007669"/>
    <property type="project" value="TreeGrafter"/>
</dbReference>
<evidence type="ECO:0000256" key="7">
    <source>
        <dbReference type="SAM" id="MobiDB-lite"/>
    </source>
</evidence>
<comment type="similarity">
    <text evidence="2">Belongs to the PhoH family.</text>
</comment>
<keyword evidence="3" id="KW-0963">Cytoplasm</keyword>
<dbReference type="PANTHER" id="PTHR30473:SF1">
    <property type="entry name" value="PHOH-LIKE PROTEIN"/>
    <property type="match status" value="1"/>
</dbReference>
<dbReference type="Pfam" id="PF02562">
    <property type="entry name" value="PhoH"/>
    <property type="match status" value="1"/>
</dbReference>
<name>A0A381YWG9_9ZZZZ</name>
<feature type="compositionally biased region" description="Basic residues" evidence="7">
    <location>
        <begin position="1"/>
        <end position="23"/>
    </location>
</feature>
<dbReference type="InterPro" id="IPR003714">
    <property type="entry name" value="PhoH"/>
</dbReference>